<name>A0A066VWU1_TILAU</name>
<dbReference type="SUPFAM" id="SSF56784">
    <property type="entry name" value="HAD-like"/>
    <property type="match status" value="1"/>
</dbReference>
<dbReference type="InParanoid" id="A0A066VWU1"/>
<dbReference type="Gene3D" id="3.10.20.90">
    <property type="entry name" value="Phosphatidylinositol 3-kinase Catalytic Subunit, Chain A, domain 1"/>
    <property type="match status" value="1"/>
</dbReference>
<dbReference type="EMBL" id="JMSN01000038">
    <property type="protein sequence ID" value="KDN45936.1"/>
    <property type="molecule type" value="Genomic_DNA"/>
</dbReference>
<dbReference type="InterPro" id="IPR023214">
    <property type="entry name" value="HAD_sf"/>
</dbReference>
<feature type="domain" description="FCP1 homology" evidence="5">
    <location>
        <begin position="177"/>
        <end position="338"/>
    </location>
</feature>
<dbReference type="InterPro" id="IPR051658">
    <property type="entry name" value="UBLCP1"/>
</dbReference>
<evidence type="ECO:0000256" key="3">
    <source>
        <dbReference type="ARBA" id="ARBA00023242"/>
    </source>
</evidence>
<dbReference type="PROSITE" id="PS50969">
    <property type="entry name" value="FCP1"/>
    <property type="match status" value="1"/>
</dbReference>
<gene>
    <name evidence="6" type="ORF">K437DRAFT_111523</name>
</gene>
<dbReference type="AlphaFoldDB" id="A0A066VWU1"/>
<keyword evidence="2" id="KW-0378">Hydrolase</keyword>
<reference evidence="6 7" key="1">
    <citation type="submission" date="2014-05" db="EMBL/GenBank/DDBJ databases">
        <title>Draft genome sequence of a rare smut relative, Tilletiaria anomala UBC 951.</title>
        <authorList>
            <consortium name="DOE Joint Genome Institute"/>
            <person name="Toome M."/>
            <person name="Kuo A."/>
            <person name="Henrissat B."/>
            <person name="Lipzen A."/>
            <person name="Tritt A."/>
            <person name="Yoshinaga Y."/>
            <person name="Zane M."/>
            <person name="Barry K."/>
            <person name="Grigoriev I.V."/>
            <person name="Spatafora J.W."/>
            <person name="Aimea M.C."/>
        </authorList>
    </citation>
    <scope>NUCLEOTIDE SEQUENCE [LARGE SCALE GENOMIC DNA]</scope>
    <source>
        <strain evidence="6 7">UBC 951</strain>
    </source>
</reference>
<dbReference type="PANTHER" id="PTHR48493">
    <property type="entry name" value="UBIQUITIN-LIKE DOMAIN-CONTAINING CTD PHOSPHATASE 1"/>
    <property type="match status" value="1"/>
</dbReference>
<protein>
    <submittedName>
        <fullName evidence="6">HAD-superfamily subfamily IIID h protein</fullName>
    </submittedName>
</protein>
<dbReference type="InterPro" id="IPR036412">
    <property type="entry name" value="HAD-like_sf"/>
</dbReference>
<evidence type="ECO:0000313" key="7">
    <source>
        <dbReference type="Proteomes" id="UP000027361"/>
    </source>
</evidence>
<dbReference type="SMART" id="SM00577">
    <property type="entry name" value="CPDc"/>
    <property type="match status" value="1"/>
</dbReference>
<comment type="caution">
    <text evidence="6">The sequence shown here is derived from an EMBL/GenBank/DDBJ whole genome shotgun (WGS) entry which is preliminary data.</text>
</comment>
<sequence>MSAPSQASAHDQAVNGSAAAGPVDEGTTIAFKCKYAQTVHSVRLTTLDEVSDLKAILFSLTDVPAERQKLIGLTKGKLPSDDTLIGQLAFPPSSVKGKTAEGLKEVSMILVGTPKALTFKDIGKADEALEDLIQGEAADLDPKAVDEQLLPHRNPKYIAKVEMIIKRFSDFPLITPPRPGKKLLVLDLDYTLVDTDRLLHSPGPAMESARPGMHDFLATVYPYYDLVCWSQTSWRWVDAKLTELHMLSDPRYKLSWVLDKTTMPSVETKGKKHHVKPLELIWRRFGPEQYSPKNTLHIDDLSKNFAMNPGNGLKIKPYKNSPHMDSELVAIGKYCLQLAHPSVEDFTKIDHRSWKHFNGPTAE</sequence>
<dbReference type="Proteomes" id="UP000027361">
    <property type="component" value="Unassembled WGS sequence"/>
</dbReference>
<dbReference type="InterPro" id="IPR011943">
    <property type="entry name" value="HAD-SF_hydro_IIID"/>
</dbReference>
<proteinExistence type="predicted"/>
<organism evidence="6 7">
    <name type="scientific">Tilletiaria anomala (strain ATCC 24038 / CBS 436.72 / UBC 951)</name>
    <dbReference type="NCBI Taxonomy" id="1037660"/>
    <lineage>
        <taxon>Eukaryota</taxon>
        <taxon>Fungi</taxon>
        <taxon>Dikarya</taxon>
        <taxon>Basidiomycota</taxon>
        <taxon>Ustilaginomycotina</taxon>
        <taxon>Exobasidiomycetes</taxon>
        <taxon>Georgefischeriales</taxon>
        <taxon>Tilletiariaceae</taxon>
        <taxon>Tilletiaria</taxon>
    </lineage>
</organism>
<evidence type="ECO:0000256" key="4">
    <source>
        <dbReference type="SAM" id="MobiDB-lite"/>
    </source>
</evidence>
<dbReference type="SUPFAM" id="SSF54236">
    <property type="entry name" value="Ubiquitin-like"/>
    <property type="match status" value="1"/>
</dbReference>
<feature type="region of interest" description="Disordered" evidence="4">
    <location>
        <begin position="1"/>
        <end position="21"/>
    </location>
</feature>
<accession>A0A066VWU1</accession>
<dbReference type="GO" id="GO:0090364">
    <property type="term" value="P:regulation of proteasome assembly"/>
    <property type="evidence" value="ECO:0007669"/>
    <property type="project" value="InterPro"/>
</dbReference>
<evidence type="ECO:0000313" key="6">
    <source>
        <dbReference type="EMBL" id="KDN45936.1"/>
    </source>
</evidence>
<keyword evidence="7" id="KW-1185">Reference proteome</keyword>
<evidence type="ECO:0000256" key="2">
    <source>
        <dbReference type="ARBA" id="ARBA00022801"/>
    </source>
</evidence>
<dbReference type="GO" id="GO:0004722">
    <property type="term" value="F:protein serine/threonine phosphatase activity"/>
    <property type="evidence" value="ECO:0007669"/>
    <property type="project" value="TreeGrafter"/>
</dbReference>
<dbReference type="Pfam" id="PF03031">
    <property type="entry name" value="NIF"/>
    <property type="match status" value="1"/>
</dbReference>
<dbReference type="RefSeq" id="XP_013243374.1">
    <property type="nucleotide sequence ID" value="XM_013387920.1"/>
</dbReference>
<dbReference type="GO" id="GO:0005634">
    <property type="term" value="C:nucleus"/>
    <property type="evidence" value="ECO:0007669"/>
    <property type="project" value="UniProtKB-SubCell"/>
</dbReference>
<evidence type="ECO:0000256" key="1">
    <source>
        <dbReference type="ARBA" id="ARBA00004123"/>
    </source>
</evidence>
<keyword evidence="3" id="KW-0539">Nucleus</keyword>
<dbReference type="Gene3D" id="3.40.50.1000">
    <property type="entry name" value="HAD superfamily/HAD-like"/>
    <property type="match status" value="1"/>
</dbReference>
<dbReference type="GeneID" id="25261303"/>
<comment type="subcellular location">
    <subcellularLocation>
        <location evidence="1">Nucleus</location>
    </subcellularLocation>
</comment>
<dbReference type="OrthoDB" id="1711508at2759"/>
<dbReference type="NCBIfam" id="TIGR02245">
    <property type="entry name" value="HAD_IIID1"/>
    <property type="match status" value="1"/>
</dbReference>
<dbReference type="OMA" id="TVHTPKY"/>
<dbReference type="PANTHER" id="PTHR48493:SF1">
    <property type="entry name" value="UBIQUITIN-LIKE DOMAIN-CONTAINING CTD PHOSPHATASE 1"/>
    <property type="match status" value="1"/>
</dbReference>
<dbReference type="HOGENOM" id="CLU_046931_1_0_1"/>
<evidence type="ECO:0000259" key="5">
    <source>
        <dbReference type="PROSITE" id="PS50969"/>
    </source>
</evidence>
<dbReference type="InterPro" id="IPR004274">
    <property type="entry name" value="FCP1_dom"/>
</dbReference>
<dbReference type="InterPro" id="IPR029071">
    <property type="entry name" value="Ubiquitin-like_domsf"/>
</dbReference>